<gene>
    <name evidence="8" type="ORF">C7M84_024383</name>
</gene>
<feature type="region of interest" description="Disordered" evidence="5">
    <location>
        <begin position="353"/>
        <end position="377"/>
    </location>
</feature>
<evidence type="ECO:0000259" key="7">
    <source>
        <dbReference type="PROSITE" id="PS50850"/>
    </source>
</evidence>
<evidence type="ECO:0000256" key="1">
    <source>
        <dbReference type="ARBA" id="ARBA00004141"/>
    </source>
</evidence>
<reference evidence="8 9" key="2">
    <citation type="submission" date="2019-01" db="EMBL/GenBank/DDBJ databases">
        <title>The decoding of complex shrimp genome reveals the adaptation for benthos swimmer, frequently molting mechanism and breeding impact on genome.</title>
        <authorList>
            <person name="Sun Y."/>
            <person name="Gao Y."/>
            <person name="Yu Y."/>
        </authorList>
    </citation>
    <scope>NUCLEOTIDE SEQUENCE [LARGE SCALE GENOMIC DNA]</scope>
    <source>
        <tissue evidence="8">Muscle</tissue>
    </source>
</reference>
<dbReference type="GO" id="GO:0022857">
    <property type="term" value="F:transmembrane transporter activity"/>
    <property type="evidence" value="ECO:0007669"/>
    <property type="project" value="InterPro"/>
</dbReference>
<keyword evidence="2 6" id="KW-0812">Transmembrane</keyword>
<feature type="transmembrane region" description="Helical" evidence="6">
    <location>
        <begin position="62"/>
        <end position="81"/>
    </location>
</feature>
<proteinExistence type="predicted"/>
<sequence>MLFIRFVMGMMQPTSIHAGYTLAMEVNEPKYRAAVGVLIFLPWALTVIVLGGYGYLLRDWRWFGVTTSLPCLLFLPMLLFLDESPRWLIVRGRHDDALRILRKAARWNKAQLPPEEELRALMDLIRKEALTASTESAASSSGLVKSLKNIMEDVIVLVRTRRMRSITLSFYAQFFVLGMVYYGLSFGADKLGVDPFVYMAVSGVMEVPGGTLTIPLVEKMGRRASSTLFFVITAGSLLVLGFIPDALEWLVITMAMLGRLAISVAFQVVYLYASELFPTEVRVRGLGTCTMQTTVGAMLAPFILEILGSIKSWVPLFVCGVAAFVASVTTFWLPESRTASMLDTVASLEAAHSGAKESRAASLDREMENKETDAQQA</sequence>
<dbReference type="PROSITE" id="PS50850">
    <property type="entry name" value="MFS"/>
    <property type="match status" value="1"/>
</dbReference>
<evidence type="ECO:0000256" key="2">
    <source>
        <dbReference type="ARBA" id="ARBA00022692"/>
    </source>
</evidence>
<dbReference type="AlphaFoldDB" id="A0A3R7Q003"/>
<feature type="transmembrane region" description="Helical" evidence="6">
    <location>
        <begin position="313"/>
        <end position="333"/>
    </location>
</feature>
<keyword evidence="3 6" id="KW-1133">Transmembrane helix</keyword>
<feature type="compositionally biased region" description="Basic and acidic residues" evidence="5">
    <location>
        <begin position="354"/>
        <end position="377"/>
    </location>
</feature>
<feature type="transmembrane region" description="Helical" evidence="6">
    <location>
        <begin position="196"/>
        <end position="217"/>
    </location>
</feature>
<comment type="subcellular location">
    <subcellularLocation>
        <location evidence="1">Membrane</location>
        <topology evidence="1">Multi-pass membrane protein</topology>
    </subcellularLocation>
</comment>
<feature type="transmembrane region" description="Helical" evidence="6">
    <location>
        <begin position="33"/>
        <end position="56"/>
    </location>
</feature>
<dbReference type="GO" id="GO:0016020">
    <property type="term" value="C:membrane"/>
    <property type="evidence" value="ECO:0007669"/>
    <property type="project" value="UniProtKB-SubCell"/>
</dbReference>
<keyword evidence="4 6" id="KW-0472">Membrane</keyword>
<dbReference type="Proteomes" id="UP000283509">
    <property type="component" value="Unassembled WGS sequence"/>
</dbReference>
<evidence type="ECO:0000256" key="4">
    <source>
        <dbReference type="ARBA" id="ARBA00023136"/>
    </source>
</evidence>
<dbReference type="InterPro" id="IPR005828">
    <property type="entry name" value="MFS_sugar_transport-like"/>
</dbReference>
<evidence type="ECO:0000256" key="3">
    <source>
        <dbReference type="ARBA" id="ARBA00022989"/>
    </source>
</evidence>
<dbReference type="OrthoDB" id="5296287at2759"/>
<dbReference type="PANTHER" id="PTHR24064">
    <property type="entry name" value="SOLUTE CARRIER FAMILY 22 MEMBER"/>
    <property type="match status" value="1"/>
</dbReference>
<evidence type="ECO:0000313" key="8">
    <source>
        <dbReference type="EMBL" id="ROT82458.1"/>
    </source>
</evidence>
<dbReference type="Pfam" id="PF00083">
    <property type="entry name" value="Sugar_tr"/>
    <property type="match status" value="1"/>
</dbReference>
<dbReference type="SUPFAM" id="SSF103473">
    <property type="entry name" value="MFS general substrate transporter"/>
    <property type="match status" value="1"/>
</dbReference>
<dbReference type="InterPro" id="IPR036259">
    <property type="entry name" value="MFS_trans_sf"/>
</dbReference>
<evidence type="ECO:0000256" key="6">
    <source>
        <dbReference type="SAM" id="Phobius"/>
    </source>
</evidence>
<feature type="transmembrane region" description="Helical" evidence="6">
    <location>
        <begin position="166"/>
        <end position="184"/>
    </location>
</feature>
<comment type="caution">
    <text evidence="8">The sequence shown here is derived from an EMBL/GenBank/DDBJ whole genome shotgun (WGS) entry which is preliminary data.</text>
</comment>
<feature type="transmembrane region" description="Helical" evidence="6">
    <location>
        <begin position="285"/>
        <end position="307"/>
    </location>
</feature>
<feature type="transmembrane region" description="Helical" evidence="6">
    <location>
        <begin position="224"/>
        <end position="243"/>
    </location>
</feature>
<feature type="transmembrane region" description="Helical" evidence="6">
    <location>
        <begin position="249"/>
        <end position="273"/>
    </location>
</feature>
<evidence type="ECO:0000256" key="5">
    <source>
        <dbReference type="SAM" id="MobiDB-lite"/>
    </source>
</evidence>
<evidence type="ECO:0000313" key="9">
    <source>
        <dbReference type="Proteomes" id="UP000283509"/>
    </source>
</evidence>
<dbReference type="EMBL" id="QCYY01000821">
    <property type="protein sequence ID" value="ROT82458.1"/>
    <property type="molecule type" value="Genomic_DNA"/>
</dbReference>
<name>A0A3R7Q003_PENVA</name>
<keyword evidence="9" id="KW-1185">Reference proteome</keyword>
<feature type="domain" description="Major facilitator superfamily (MFS) profile" evidence="7">
    <location>
        <begin position="1"/>
        <end position="337"/>
    </location>
</feature>
<reference evidence="8 9" key="1">
    <citation type="submission" date="2018-04" db="EMBL/GenBank/DDBJ databases">
        <authorList>
            <person name="Zhang X."/>
            <person name="Yuan J."/>
            <person name="Li F."/>
            <person name="Xiang J."/>
        </authorList>
    </citation>
    <scope>NUCLEOTIDE SEQUENCE [LARGE SCALE GENOMIC DNA]</scope>
    <source>
        <tissue evidence="8">Muscle</tissue>
    </source>
</reference>
<accession>A0A3R7Q003</accession>
<organism evidence="8 9">
    <name type="scientific">Penaeus vannamei</name>
    <name type="common">Whiteleg shrimp</name>
    <name type="synonym">Litopenaeus vannamei</name>
    <dbReference type="NCBI Taxonomy" id="6689"/>
    <lineage>
        <taxon>Eukaryota</taxon>
        <taxon>Metazoa</taxon>
        <taxon>Ecdysozoa</taxon>
        <taxon>Arthropoda</taxon>
        <taxon>Crustacea</taxon>
        <taxon>Multicrustacea</taxon>
        <taxon>Malacostraca</taxon>
        <taxon>Eumalacostraca</taxon>
        <taxon>Eucarida</taxon>
        <taxon>Decapoda</taxon>
        <taxon>Dendrobranchiata</taxon>
        <taxon>Penaeoidea</taxon>
        <taxon>Penaeidae</taxon>
        <taxon>Penaeus</taxon>
    </lineage>
</organism>
<protein>
    <submittedName>
        <fullName evidence="8">Organic cation transporter protein</fullName>
    </submittedName>
</protein>
<dbReference type="Gene3D" id="1.20.1250.20">
    <property type="entry name" value="MFS general substrate transporter like domains"/>
    <property type="match status" value="1"/>
</dbReference>
<dbReference type="InterPro" id="IPR020846">
    <property type="entry name" value="MFS_dom"/>
</dbReference>